<organism evidence="9 10">
    <name type="scientific">Paracoccus zhejiangensis</name>
    <dbReference type="NCBI Taxonomy" id="1077935"/>
    <lineage>
        <taxon>Bacteria</taxon>
        <taxon>Pseudomonadati</taxon>
        <taxon>Pseudomonadota</taxon>
        <taxon>Alphaproteobacteria</taxon>
        <taxon>Rhodobacterales</taxon>
        <taxon>Paracoccaceae</taxon>
        <taxon>Paracoccus</taxon>
    </lineage>
</organism>
<dbReference type="InterPro" id="IPR013563">
    <property type="entry name" value="Oligopep_ABC_C"/>
</dbReference>
<dbReference type="Pfam" id="PF08352">
    <property type="entry name" value="oligo_HPY"/>
    <property type="match status" value="1"/>
</dbReference>
<feature type="domain" description="ABC transporter" evidence="8">
    <location>
        <begin position="13"/>
        <end position="263"/>
    </location>
</feature>
<dbReference type="PROSITE" id="PS00211">
    <property type="entry name" value="ABC_TRANSPORTER_1"/>
    <property type="match status" value="1"/>
</dbReference>
<dbReference type="SUPFAM" id="SSF52540">
    <property type="entry name" value="P-loop containing nucleoside triphosphate hydrolases"/>
    <property type="match status" value="1"/>
</dbReference>
<comment type="subcellular location">
    <subcellularLocation>
        <location evidence="1">Cell inner membrane</location>
        <topology evidence="1">Peripheral membrane protein</topology>
    </subcellularLocation>
</comment>
<comment type="similarity">
    <text evidence="2">Belongs to the ABC transporter superfamily.</text>
</comment>
<dbReference type="GO" id="GO:0016887">
    <property type="term" value="F:ATP hydrolysis activity"/>
    <property type="evidence" value="ECO:0007669"/>
    <property type="project" value="InterPro"/>
</dbReference>
<dbReference type="Pfam" id="PF00005">
    <property type="entry name" value="ABC_tran"/>
    <property type="match status" value="1"/>
</dbReference>
<protein>
    <submittedName>
        <fullName evidence="9">Dipeptide ABC transporter ATP-binding protein DppD</fullName>
    </submittedName>
</protein>
<name>A0A2H5EZT5_9RHOB</name>
<keyword evidence="7" id="KW-0472">Membrane</keyword>
<dbReference type="GO" id="GO:0005886">
    <property type="term" value="C:plasma membrane"/>
    <property type="evidence" value="ECO:0007669"/>
    <property type="project" value="UniProtKB-SubCell"/>
</dbReference>
<dbReference type="InterPro" id="IPR017871">
    <property type="entry name" value="ABC_transporter-like_CS"/>
</dbReference>
<evidence type="ECO:0000256" key="7">
    <source>
        <dbReference type="ARBA" id="ARBA00023136"/>
    </source>
</evidence>
<evidence type="ECO:0000256" key="6">
    <source>
        <dbReference type="ARBA" id="ARBA00022840"/>
    </source>
</evidence>
<dbReference type="GO" id="GO:0055085">
    <property type="term" value="P:transmembrane transport"/>
    <property type="evidence" value="ECO:0007669"/>
    <property type="project" value="UniProtKB-ARBA"/>
</dbReference>
<sequence>MQIAGDAATPDLLRLDGLSLRLAPDLPPLLDDVQLTVARGETLCIVGESGCGKSLTSLAVMGLLAPNLLRGVSGRMRFDGTEIALDDQPALAALRGRRIGMIFQEPMSSLNPAHRIGDQIAEGWLRHNPGAGREAGRERALEMLRRVGIPAPERRLRDYPHQMSGGMRQRVMIAMALVNNPALLIADEPTTALDVTIQAQILDLIAELQAERAMGTVLITHDLGVVSEIATTVAVMYAGRVVETGPVAQIFEDPQHPYTIGLMSSVPALRGPRQRLSTVPGMVPSIETMPEGCRFSTRCPFAAPLCSTTPRLAEVTPGHRAACHFAPLDAAGRMSA</sequence>
<dbReference type="InterPro" id="IPR050388">
    <property type="entry name" value="ABC_Ni/Peptide_Import"/>
</dbReference>
<keyword evidence="10" id="KW-1185">Reference proteome</keyword>
<evidence type="ECO:0000256" key="5">
    <source>
        <dbReference type="ARBA" id="ARBA00022741"/>
    </source>
</evidence>
<dbReference type="NCBIfam" id="TIGR01727">
    <property type="entry name" value="oligo_HPY"/>
    <property type="match status" value="1"/>
</dbReference>
<dbReference type="Proteomes" id="UP000234530">
    <property type="component" value="Chromosome"/>
</dbReference>
<dbReference type="InterPro" id="IPR003593">
    <property type="entry name" value="AAA+_ATPase"/>
</dbReference>
<reference evidence="9 10" key="1">
    <citation type="journal article" date="2013" name="Antonie Van Leeuwenhoek">
        <title>Paracoccus zhejiangensis sp. nov., isolated from activated sludge in wastewater-treatment system.</title>
        <authorList>
            <person name="Wu Z.G."/>
            <person name="Zhang D.F."/>
            <person name="Liu Y.L."/>
            <person name="Wang F."/>
            <person name="Jiang X."/>
            <person name="Li C."/>
            <person name="Li S.P."/>
            <person name="Hong Q."/>
            <person name="Li W.J."/>
        </authorList>
    </citation>
    <scope>NUCLEOTIDE SEQUENCE [LARGE SCALE GENOMIC DNA]</scope>
    <source>
        <strain evidence="9 10">J6</strain>
    </source>
</reference>
<dbReference type="SMART" id="SM00382">
    <property type="entry name" value="AAA"/>
    <property type="match status" value="1"/>
</dbReference>
<evidence type="ECO:0000256" key="4">
    <source>
        <dbReference type="ARBA" id="ARBA00022475"/>
    </source>
</evidence>
<dbReference type="FunFam" id="3.40.50.300:FF:000016">
    <property type="entry name" value="Oligopeptide ABC transporter ATP-binding component"/>
    <property type="match status" value="1"/>
</dbReference>
<dbReference type="AlphaFoldDB" id="A0A2H5EZT5"/>
<keyword evidence="6 9" id="KW-0067">ATP-binding</keyword>
<dbReference type="EMBL" id="CP025430">
    <property type="protein sequence ID" value="AUH64802.1"/>
    <property type="molecule type" value="Genomic_DNA"/>
</dbReference>
<dbReference type="PANTHER" id="PTHR43297:SF2">
    <property type="entry name" value="DIPEPTIDE TRANSPORT ATP-BINDING PROTEIN DPPD"/>
    <property type="match status" value="1"/>
</dbReference>
<dbReference type="PROSITE" id="PS50893">
    <property type="entry name" value="ABC_TRANSPORTER_2"/>
    <property type="match status" value="1"/>
</dbReference>
<dbReference type="GO" id="GO:0015833">
    <property type="term" value="P:peptide transport"/>
    <property type="evidence" value="ECO:0007669"/>
    <property type="project" value="InterPro"/>
</dbReference>
<dbReference type="InterPro" id="IPR003439">
    <property type="entry name" value="ABC_transporter-like_ATP-bd"/>
</dbReference>
<accession>A0A2H5EZT5</accession>
<dbReference type="KEGG" id="pzh:CX676_12010"/>
<keyword evidence="3" id="KW-0813">Transport</keyword>
<dbReference type="PANTHER" id="PTHR43297">
    <property type="entry name" value="OLIGOPEPTIDE TRANSPORT ATP-BINDING PROTEIN APPD"/>
    <property type="match status" value="1"/>
</dbReference>
<evidence type="ECO:0000313" key="10">
    <source>
        <dbReference type="Proteomes" id="UP000234530"/>
    </source>
</evidence>
<evidence type="ECO:0000256" key="1">
    <source>
        <dbReference type="ARBA" id="ARBA00004417"/>
    </source>
</evidence>
<dbReference type="Gene3D" id="3.40.50.300">
    <property type="entry name" value="P-loop containing nucleotide triphosphate hydrolases"/>
    <property type="match status" value="1"/>
</dbReference>
<evidence type="ECO:0000256" key="2">
    <source>
        <dbReference type="ARBA" id="ARBA00005417"/>
    </source>
</evidence>
<proteinExistence type="inferred from homology"/>
<keyword evidence="4" id="KW-1003">Cell membrane</keyword>
<keyword evidence="5" id="KW-0547">Nucleotide-binding</keyword>
<evidence type="ECO:0000313" key="9">
    <source>
        <dbReference type="EMBL" id="AUH64802.1"/>
    </source>
</evidence>
<dbReference type="InterPro" id="IPR027417">
    <property type="entry name" value="P-loop_NTPase"/>
</dbReference>
<gene>
    <name evidence="9" type="primary">dppD</name>
    <name evidence="9" type="ORF">CX676_12010</name>
</gene>
<dbReference type="OrthoDB" id="9802264at2"/>
<dbReference type="GO" id="GO:0005524">
    <property type="term" value="F:ATP binding"/>
    <property type="evidence" value="ECO:0007669"/>
    <property type="project" value="UniProtKB-KW"/>
</dbReference>
<evidence type="ECO:0000256" key="3">
    <source>
        <dbReference type="ARBA" id="ARBA00022448"/>
    </source>
</evidence>
<evidence type="ECO:0000259" key="8">
    <source>
        <dbReference type="PROSITE" id="PS50893"/>
    </source>
</evidence>
<dbReference type="CDD" id="cd03257">
    <property type="entry name" value="ABC_NikE_OppD_transporters"/>
    <property type="match status" value="1"/>
</dbReference>